<accession>A0ABS1TUR7</accession>
<reference evidence="3 4" key="1">
    <citation type="submission" date="2021-01" db="EMBL/GenBank/DDBJ databases">
        <title>Genome public.</title>
        <authorList>
            <person name="Liu C."/>
            <person name="Sun Q."/>
        </authorList>
    </citation>
    <scope>NUCLEOTIDE SEQUENCE [LARGE SCALE GENOMIC DNA]</scope>
    <source>
        <strain evidence="3 4">YIM B02564</strain>
    </source>
</reference>
<sequence>MEESILLEKNNGIAQIYLNEPESLNALSSNLKGNLMKIVNELEFDPNIKVIILAGKGRAFCTGGDIKGMAEAEGFSPALIKQKMDLSSSIIERLRKMPKVIISAIHGYAAGAGFSLALASDLIVAEENTKLILSFKNVGLTPDLGIHYHLPRIVGEWKAKEWIWKGMKITVEEAVKYGFSMEIVPKGQQIDKAVELANEICEGPFQALVYSKLIINQSAQFKFEDILAKENEIHTILRGTEDHREGINAFLEKRKPVFTGN</sequence>
<evidence type="ECO:0000313" key="3">
    <source>
        <dbReference type="EMBL" id="MBL4954933.1"/>
    </source>
</evidence>
<evidence type="ECO:0000256" key="1">
    <source>
        <dbReference type="ARBA" id="ARBA00005254"/>
    </source>
</evidence>
<dbReference type="Gene3D" id="1.10.12.10">
    <property type="entry name" value="Lyase 2-enoyl-coa Hydratase, Chain A, domain 2"/>
    <property type="match status" value="1"/>
</dbReference>
<evidence type="ECO:0000313" key="4">
    <source>
        <dbReference type="Proteomes" id="UP000623967"/>
    </source>
</evidence>
<dbReference type="InterPro" id="IPR029045">
    <property type="entry name" value="ClpP/crotonase-like_dom_sf"/>
</dbReference>
<dbReference type="EMBL" id="JAESWB010000371">
    <property type="protein sequence ID" value="MBL4954933.1"/>
    <property type="molecule type" value="Genomic_DNA"/>
</dbReference>
<name>A0ABS1TUR7_9BACI</name>
<dbReference type="RefSeq" id="WP_202656164.1">
    <property type="nucleotide sequence ID" value="NZ_JAESWB010000371.1"/>
</dbReference>
<comment type="caution">
    <text evidence="3">The sequence shown here is derived from an EMBL/GenBank/DDBJ whole genome shotgun (WGS) entry which is preliminary data.</text>
</comment>
<dbReference type="PANTHER" id="PTHR43802">
    <property type="entry name" value="ENOYL-COA HYDRATASE"/>
    <property type="match status" value="1"/>
</dbReference>
<organism evidence="3 4">
    <name type="scientific">Neobacillus paridis</name>
    <dbReference type="NCBI Taxonomy" id="2803862"/>
    <lineage>
        <taxon>Bacteria</taxon>
        <taxon>Bacillati</taxon>
        <taxon>Bacillota</taxon>
        <taxon>Bacilli</taxon>
        <taxon>Bacillales</taxon>
        <taxon>Bacillaceae</taxon>
        <taxon>Neobacillus</taxon>
    </lineage>
</organism>
<evidence type="ECO:0000256" key="2">
    <source>
        <dbReference type="RuleBase" id="RU003707"/>
    </source>
</evidence>
<gene>
    <name evidence="3" type="ORF">JK635_22500</name>
</gene>
<comment type="similarity">
    <text evidence="1 2">Belongs to the enoyl-CoA hydratase/isomerase family.</text>
</comment>
<keyword evidence="4" id="KW-1185">Reference proteome</keyword>
<dbReference type="SUPFAM" id="SSF52096">
    <property type="entry name" value="ClpP/crotonase"/>
    <property type="match status" value="1"/>
</dbReference>
<dbReference type="InterPro" id="IPR014748">
    <property type="entry name" value="Enoyl-CoA_hydra_C"/>
</dbReference>
<dbReference type="Gene3D" id="3.90.226.10">
    <property type="entry name" value="2-enoyl-CoA Hydratase, Chain A, domain 1"/>
    <property type="match status" value="1"/>
</dbReference>
<dbReference type="InterPro" id="IPR018376">
    <property type="entry name" value="Enoyl-CoA_hyd/isom_CS"/>
</dbReference>
<dbReference type="CDD" id="cd06558">
    <property type="entry name" value="crotonase-like"/>
    <property type="match status" value="1"/>
</dbReference>
<dbReference type="PROSITE" id="PS00166">
    <property type="entry name" value="ENOYL_COA_HYDRATASE"/>
    <property type="match status" value="1"/>
</dbReference>
<dbReference type="PANTHER" id="PTHR43802:SF1">
    <property type="entry name" value="IP11341P-RELATED"/>
    <property type="match status" value="1"/>
</dbReference>
<dbReference type="InterPro" id="IPR001753">
    <property type="entry name" value="Enoyl-CoA_hydra/iso"/>
</dbReference>
<dbReference type="Proteomes" id="UP000623967">
    <property type="component" value="Unassembled WGS sequence"/>
</dbReference>
<protein>
    <submittedName>
        <fullName evidence="3">Enoyl-CoA hydratase/isomerase family protein</fullName>
    </submittedName>
</protein>
<proteinExistence type="inferred from homology"/>
<dbReference type="Pfam" id="PF00378">
    <property type="entry name" value="ECH_1"/>
    <property type="match status" value="1"/>
</dbReference>